<evidence type="ECO:0000313" key="2">
    <source>
        <dbReference type="EMBL" id="KFN12097.1"/>
    </source>
</evidence>
<name>A0A090ZNE7_PAEMA</name>
<feature type="domain" description="Histidine kinase/HSP90-like ATPase" evidence="1">
    <location>
        <begin position="100"/>
        <end position="240"/>
    </location>
</feature>
<protein>
    <submittedName>
        <fullName evidence="2">Histidine kinase-, DNA gyrase B-, and HSP90-like ATPase family protein</fullName>
    </submittedName>
</protein>
<reference evidence="2 3" key="1">
    <citation type="submission" date="2014-04" db="EMBL/GenBank/DDBJ databases">
        <authorList>
            <person name="Bishop-Lilly K.A."/>
            <person name="Broomall S.M."/>
            <person name="Chain P.S."/>
            <person name="Chertkov O."/>
            <person name="Coyne S.R."/>
            <person name="Daligault H.E."/>
            <person name="Davenport K.W."/>
            <person name="Erkkila T."/>
            <person name="Frey K.G."/>
            <person name="Gibbons H.S."/>
            <person name="Gu W."/>
            <person name="Jaissle J."/>
            <person name="Johnson S.L."/>
            <person name="Koroleva G.I."/>
            <person name="Ladner J.T."/>
            <person name="Lo C.-C."/>
            <person name="Minogue T.D."/>
            <person name="Munk C."/>
            <person name="Palacios G.F."/>
            <person name="Redden C.L."/>
            <person name="Rosenzweig C.N."/>
            <person name="Scholz M.B."/>
            <person name="Teshima H."/>
            <person name="Xu Y."/>
        </authorList>
    </citation>
    <scope>NUCLEOTIDE SEQUENCE [LARGE SCALE GENOMIC DNA]</scope>
    <source>
        <strain evidence="2 3">8244</strain>
    </source>
</reference>
<dbReference type="HOGENOM" id="CLU_1146325_0_0_9"/>
<accession>A0A090ZNE7</accession>
<organism evidence="2 3">
    <name type="scientific">Paenibacillus macerans</name>
    <name type="common">Bacillus macerans</name>
    <dbReference type="NCBI Taxonomy" id="44252"/>
    <lineage>
        <taxon>Bacteria</taxon>
        <taxon>Bacillati</taxon>
        <taxon>Bacillota</taxon>
        <taxon>Bacilli</taxon>
        <taxon>Bacillales</taxon>
        <taxon>Paenibacillaceae</taxon>
        <taxon>Paenibacillus</taxon>
    </lineage>
</organism>
<dbReference type="InterPro" id="IPR036890">
    <property type="entry name" value="HATPase_C_sf"/>
</dbReference>
<dbReference type="SUPFAM" id="SSF55874">
    <property type="entry name" value="ATPase domain of HSP90 chaperone/DNA topoisomerase II/histidine kinase"/>
    <property type="match status" value="1"/>
</dbReference>
<dbReference type="Gene3D" id="3.30.565.10">
    <property type="entry name" value="Histidine kinase-like ATPase, C-terminal domain"/>
    <property type="match status" value="1"/>
</dbReference>
<keyword evidence="3" id="KW-1185">Reference proteome</keyword>
<dbReference type="Pfam" id="PF02518">
    <property type="entry name" value="HATPase_c"/>
    <property type="match status" value="1"/>
</dbReference>
<dbReference type="PATRIC" id="fig|44252.3.peg.240"/>
<keyword evidence="2" id="KW-0418">Kinase</keyword>
<dbReference type="EMBL" id="JMQA01000001">
    <property type="protein sequence ID" value="KFN12097.1"/>
    <property type="molecule type" value="Genomic_DNA"/>
</dbReference>
<sequence>MILLLHLFDYLKGIDEIIFPDNVALTYLERVGFFSNVTSYIRLNQEILDLNEKVVRNNNNTSMLEITKISNMNDIVQVLNKVNNQTGIILEKELYYNFDDTIDFLTILSELLNNITRHSKSYGYVCAQVYKYPNSNRKFASVCISDNGIGIKQSINESKYIGATNCSDRSALRIAIIDEVTSKKNGGCGYKGIKEKLKKFGGSLYVRSGSAEILISGKSKPKITDRRSSFYGTQIELILPQR</sequence>
<dbReference type="STRING" id="44252.DJ90_2040"/>
<dbReference type="InterPro" id="IPR003594">
    <property type="entry name" value="HATPase_dom"/>
</dbReference>
<evidence type="ECO:0000313" key="3">
    <source>
        <dbReference type="Proteomes" id="UP000029278"/>
    </source>
</evidence>
<dbReference type="GO" id="GO:0016301">
    <property type="term" value="F:kinase activity"/>
    <property type="evidence" value="ECO:0007669"/>
    <property type="project" value="UniProtKB-KW"/>
</dbReference>
<evidence type="ECO:0000259" key="1">
    <source>
        <dbReference type="Pfam" id="PF02518"/>
    </source>
</evidence>
<comment type="caution">
    <text evidence="2">The sequence shown here is derived from an EMBL/GenBank/DDBJ whole genome shotgun (WGS) entry which is preliminary data.</text>
</comment>
<gene>
    <name evidence="2" type="ORF">DJ90_2040</name>
</gene>
<keyword evidence="2" id="KW-0808">Transferase</keyword>
<dbReference type="AlphaFoldDB" id="A0A090ZNE7"/>
<dbReference type="Proteomes" id="UP000029278">
    <property type="component" value="Unassembled WGS sequence"/>
</dbReference>
<proteinExistence type="predicted"/>